<keyword evidence="1" id="KW-0560">Oxidoreductase</keyword>
<dbReference type="InterPro" id="IPR025337">
    <property type="entry name" value="Questin_oxidase-like"/>
</dbReference>
<dbReference type="OrthoDB" id="10004862at2759"/>
<name>A0A1G4BBE5_9PEZI</name>
<accession>A0A1G4BBE5</accession>
<proteinExistence type="predicted"/>
<dbReference type="STRING" id="1209926.A0A1G4BBE5"/>
<sequence length="451" mass="51274">MTLTLQPRLRSPPPPNGADAAWNMVNQLLVLNHEKHHVYFHSVREVLMHNHLAHHALTLFSLGANAENIRSHFENHATYQKDKGTADVFLVYTISDFTTFKRHLGDPNQYHNFLEFFRLQFKNHGYKPAVNKLVFSGDDWSTEIFSRLVTGFIHPLIQAGFGLEFDLPFLVCEGLAMGCTQNDPDVALALLEVEECASRRPDHLSLVDILDLCAANKKLIDCLGNDPFHLMDYQGILSDSTREQVLDYASRYLVLEHEVEMRSAELCNATAYILAGAQRRGKEPRADFFLLHPTNCSVIMDSIVKKDWIGRPGKARLLSWFGRYTIMLYIGMGCPQLDLTHIRNYTPRKGPGGWIDAIERSLNYRDDGHGCKIIRALIHAQNVSCGFDDRPDFRMKKDDFAKAATALVESWLPNDQVQRAGHNTTEAWIRFAGFDQAWDAVPDLLPVQEQN</sequence>
<keyword evidence="3" id="KW-1185">Reference proteome</keyword>
<dbReference type="Pfam" id="PF14027">
    <property type="entry name" value="Questin_oxidase"/>
    <property type="match status" value="1"/>
</dbReference>
<evidence type="ECO:0000256" key="1">
    <source>
        <dbReference type="ARBA" id="ARBA00023002"/>
    </source>
</evidence>
<comment type="caution">
    <text evidence="2">The sequence shown here is derived from an EMBL/GenBank/DDBJ whole genome shotgun (WGS) entry which is preliminary data.</text>
</comment>
<dbReference type="EMBL" id="MJBS01000044">
    <property type="protein sequence ID" value="OHE98665.1"/>
    <property type="molecule type" value="Genomic_DNA"/>
</dbReference>
<evidence type="ECO:0000313" key="3">
    <source>
        <dbReference type="Proteomes" id="UP000176998"/>
    </source>
</evidence>
<dbReference type="PANTHER" id="PTHR35870">
    <property type="entry name" value="PROTEIN, PUTATIVE (AFU_ORTHOLOGUE AFUA_5G03330)-RELATED"/>
    <property type="match status" value="1"/>
</dbReference>
<dbReference type="Proteomes" id="UP000176998">
    <property type="component" value="Unassembled WGS sequence"/>
</dbReference>
<reference evidence="2 3" key="1">
    <citation type="submission" date="2016-09" db="EMBL/GenBank/DDBJ databases">
        <authorList>
            <person name="Capua I."/>
            <person name="De Benedictis P."/>
            <person name="Joannis T."/>
            <person name="Lombin L.H."/>
            <person name="Cattoli G."/>
        </authorList>
    </citation>
    <scope>NUCLEOTIDE SEQUENCE [LARGE SCALE GENOMIC DNA]</scope>
    <source>
        <strain evidence="2 3">IMI 309357</strain>
    </source>
</reference>
<dbReference type="GO" id="GO:0016491">
    <property type="term" value="F:oxidoreductase activity"/>
    <property type="evidence" value="ECO:0007669"/>
    <property type="project" value="UniProtKB-KW"/>
</dbReference>
<gene>
    <name evidence="2" type="ORF">CORC01_06116</name>
</gene>
<dbReference type="GeneID" id="34559268"/>
<dbReference type="RefSeq" id="XP_022475814.1">
    <property type="nucleotide sequence ID" value="XM_022617758.1"/>
</dbReference>
<protein>
    <submittedName>
        <fullName evidence="2">HypA protein</fullName>
    </submittedName>
</protein>
<organism evidence="2 3">
    <name type="scientific">Colletotrichum orchidophilum</name>
    <dbReference type="NCBI Taxonomy" id="1209926"/>
    <lineage>
        <taxon>Eukaryota</taxon>
        <taxon>Fungi</taxon>
        <taxon>Dikarya</taxon>
        <taxon>Ascomycota</taxon>
        <taxon>Pezizomycotina</taxon>
        <taxon>Sordariomycetes</taxon>
        <taxon>Hypocreomycetidae</taxon>
        <taxon>Glomerellales</taxon>
        <taxon>Glomerellaceae</taxon>
        <taxon>Colletotrichum</taxon>
    </lineage>
</organism>
<dbReference type="PANTHER" id="PTHR35870:SF1">
    <property type="entry name" value="PROTEIN, PUTATIVE (AFU_ORTHOLOGUE AFUA_5G03330)-RELATED"/>
    <property type="match status" value="1"/>
</dbReference>
<dbReference type="AlphaFoldDB" id="A0A1G4BBE5"/>
<evidence type="ECO:0000313" key="2">
    <source>
        <dbReference type="EMBL" id="OHE98665.1"/>
    </source>
</evidence>